<evidence type="ECO:0000256" key="5">
    <source>
        <dbReference type="ARBA" id="ARBA00022824"/>
    </source>
</evidence>
<keyword evidence="12" id="KW-1185">Reference proteome</keyword>
<dbReference type="Proteomes" id="UP000094565">
    <property type="component" value="Chromosome 4"/>
</dbReference>
<dbReference type="GO" id="GO:0032366">
    <property type="term" value="P:intracellular sterol transport"/>
    <property type="evidence" value="ECO:0007669"/>
    <property type="project" value="UniProtKB-UniRule"/>
</dbReference>
<dbReference type="OrthoDB" id="2192830at2759"/>
<sequence length="295" mass="34943">MICIECCQPVDNLYFQSKNGYIKLTICPKCSQVVDKYVEFDNVVLFIDLLLLRPNAYRHLMYNSLIPTQKQDWEHFHPQIYTRVFRIWMLLLLFEVYVNWAYEEKSYSSSQNSIVKELVLKDFSIASQYLFFFFKSVLDLVSSHIAMQLLIRYWLRFPDPSYFQEYPKYFFPVVISFTICISSIIRLFPIAMLIWPYDIQALKLTKSAINFVNNFITIDCLNTILINNNYKSHWKLLAIVTWSNYVKALTSRLLICFFISRLYSYSFSSLLQNDYDHSMGLLSGLRDALSELSLN</sequence>
<evidence type="ECO:0000313" key="12">
    <source>
        <dbReference type="Proteomes" id="UP000094565"/>
    </source>
</evidence>
<feature type="transmembrane region" description="Helical" evidence="10">
    <location>
        <begin position="123"/>
        <end position="149"/>
    </location>
</feature>
<comment type="similarity">
    <text evidence="2 10">Belongs to the ARV1 family.</text>
</comment>
<dbReference type="GO" id="GO:0000139">
    <property type="term" value="C:Golgi membrane"/>
    <property type="evidence" value="ECO:0007669"/>
    <property type="project" value="UniProtKB-SubCell"/>
</dbReference>
<dbReference type="PANTHER" id="PTHR14467:SF0">
    <property type="entry name" value="PROTEIN ARV1"/>
    <property type="match status" value="1"/>
</dbReference>
<name>A0A1B2JGY2_PICPA</name>
<keyword evidence="10" id="KW-0333">Golgi apparatus</keyword>
<organism evidence="11 12">
    <name type="scientific">Komagataella pastoris</name>
    <name type="common">Yeast</name>
    <name type="synonym">Pichia pastoris</name>
    <dbReference type="NCBI Taxonomy" id="4922"/>
    <lineage>
        <taxon>Eukaryota</taxon>
        <taxon>Fungi</taxon>
        <taxon>Dikarya</taxon>
        <taxon>Ascomycota</taxon>
        <taxon>Saccharomycotina</taxon>
        <taxon>Pichiomycetes</taxon>
        <taxon>Pichiales</taxon>
        <taxon>Pichiaceae</taxon>
        <taxon>Komagataella</taxon>
    </lineage>
</organism>
<keyword evidence="6 10" id="KW-1133">Transmembrane helix</keyword>
<protein>
    <recommendedName>
        <fullName evidence="10">Protein ARV</fullName>
    </recommendedName>
</protein>
<keyword evidence="9 10" id="KW-0472">Membrane</keyword>
<feature type="transmembrane region" description="Helical" evidence="10">
    <location>
        <begin position="169"/>
        <end position="195"/>
    </location>
</feature>
<proteinExistence type="inferred from homology"/>
<evidence type="ECO:0000256" key="8">
    <source>
        <dbReference type="ARBA" id="ARBA00023098"/>
    </source>
</evidence>
<evidence type="ECO:0000256" key="4">
    <source>
        <dbReference type="ARBA" id="ARBA00022692"/>
    </source>
</evidence>
<accession>A0A1B2JGY2</accession>
<evidence type="ECO:0000256" key="1">
    <source>
        <dbReference type="ARBA" id="ARBA00004477"/>
    </source>
</evidence>
<dbReference type="AlphaFoldDB" id="A0A1B2JGY2"/>
<keyword evidence="7 10" id="KW-0445">Lipid transport</keyword>
<keyword evidence="3 10" id="KW-0813">Transport</keyword>
<evidence type="ECO:0000256" key="6">
    <source>
        <dbReference type="ARBA" id="ARBA00022989"/>
    </source>
</evidence>
<comment type="caution">
    <text evidence="10">Lacks conserved residue(s) required for the propagation of feature annotation.</text>
</comment>
<gene>
    <name evidence="11" type="ORF">ATY40_BA7504854</name>
</gene>
<dbReference type="EMBL" id="CP014587">
    <property type="protein sequence ID" value="ANZ77307.1"/>
    <property type="molecule type" value="Genomic_DNA"/>
</dbReference>
<keyword evidence="4 10" id="KW-0812">Transmembrane</keyword>
<dbReference type="GO" id="GO:0032541">
    <property type="term" value="C:cortical endoplasmic reticulum"/>
    <property type="evidence" value="ECO:0007669"/>
    <property type="project" value="TreeGrafter"/>
</dbReference>
<comment type="subcellular location">
    <subcellularLocation>
        <location evidence="1 10">Endoplasmic reticulum membrane</location>
        <topology evidence="1 10">Multi-pass membrane protein</topology>
    </subcellularLocation>
    <subcellularLocation>
        <location evidence="10">Golgi apparatus membrane</location>
        <topology evidence="10">Multi-pass membrane protein</topology>
    </subcellularLocation>
</comment>
<dbReference type="GO" id="GO:0005789">
    <property type="term" value="C:endoplasmic reticulum membrane"/>
    <property type="evidence" value="ECO:0007669"/>
    <property type="project" value="UniProtKB-SubCell"/>
</dbReference>
<evidence type="ECO:0000256" key="2">
    <source>
        <dbReference type="ARBA" id="ARBA00009187"/>
    </source>
</evidence>
<reference evidence="11 12" key="1">
    <citation type="submission" date="2016-02" db="EMBL/GenBank/DDBJ databases">
        <title>Comparative genomic and transcriptomic foundation for Pichia pastoris.</title>
        <authorList>
            <person name="Love K.R."/>
            <person name="Shah K.A."/>
            <person name="Whittaker C.A."/>
            <person name="Wu J."/>
            <person name="Bartlett M.C."/>
            <person name="Ma D."/>
            <person name="Leeson R.L."/>
            <person name="Priest M."/>
            <person name="Young S.K."/>
            <person name="Love J.C."/>
        </authorList>
    </citation>
    <scope>NUCLEOTIDE SEQUENCE [LARGE SCALE GENOMIC DNA]</scope>
    <source>
        <strain evidence="11 12">ATCC 28485</strain>
    </source>
</reference>
<evidence type="ECO:0000256" key="7">
    <source>
        <dbReference type="ARBA" id="ARBA00023055"/>
    </source>
</evidence>
<keyword evidence="10" id="KW-0746">Sphingolipid metabolism</keyword>
<evidence type="ECO:0000256" key="10">
    <source>
        <dbReference type="RuleBase" id="RU368065"/>
    </source>
</evidence>
<dbReference type="GO" id="GO:0016125">
    <property type="term" value="P:sterol metabolic process"/>
    <property type="evidence" value="ECO:0007669"/>
    <property type="project" value="UniProtKB-UniRule"/>
</dbReference>
<evidence type="ECO:0000313" key="11">
    <source>
        <dbReference type="EMBL" id="ANZ77307.1"/>
    </source>
</evidence>
<keyword evidence="5 10" id="KW-0256">Endoplasmic reticulum</keyword>
<evidence type="ECO:0000256" key="9">
    <source>
        <dbReference type="ARBA" id="ARBA00023136"/>
    </source>
</evidence>
<comment type="function">
    <text evidence="10">Regulates also the sphingolipid metabolism.</text>
</comment>
<comment type="function">
    <text evidence="10">Mediator of sterol homeostasis involved in sterol uptake, trafficking and distribution into membranes.</text>
</comment>
<dbReference type="InterPro" id="IPR007290">
    <property type="entry name" value="Arv1"/>
</dbReference>
<evidence type="ECO:0000256" key="3">
    <source>
        <dbReference type="ARBA" id="ARBA00022448"/>
    </source>
</evidence>
<dbReference type="GO" id="GO:0097036">
    <property type="term" value="P:regulation of plasma membrane sterol distribution"/>
    <property type="evidence" value="ECO:0007669"/>
    <property type="project" value="UniProtKB-UniRule"/>
</dbReference>
<dbReference type="Pfam" id="PF04161">
    <property type="entry name" value="Arv1"/>
    <property type="match status" value="1"/>
</dbReference>
<dbReference type="PANTHER" id="PTHR14467">
    <property type="entry name" value="ARV1"/>
    <property type="match status" value="1"/>
</dbReference>
<dbReference type="GO" id="GO:0006665">
    <property type="term" value="P:sphingolipid metabolic process"/>
    <property type="evidence" value="ECO:0007669"/>
    <property type="project" value="UniProtKB-UniRule"/>
</dbReference>
<keyword evidence="8 10" id="KW-0443">Lipid metabolism</keyword>